<dbReference type="PANTHER" id="PTHR19143">
    <property type="entry name" value="FIBRINOGEN/TENASCIN/ANGIOPOEITIN"/>
    <property type="match status" value="1"/>
</dbReference>
<dbReference type="SUPFAM" id="SSF56496">
    <property type="entry name" value="Fibrinogen C-terminal domain-like"/>
    <property type="match status" value="1"/>
</dbReference>
<gene>
    <name evidence="2" type="ORF">Dbus_chr2Lg1597</name>
</gene>
<feature type="non-terminal residue" evidence="2">
    <location>
        <position position="1"/>
    </location>
</feature>
<sequence>RPYVEIFDAQNVVVDPLTTEGEIGKSLANNCLNKPADIYFIKVPDMTLFPVYCDNGWIVVQRRINGSENFHRNWRAYKEGFGNVRGEFFIGLEKLHHLTTMRTHELRIILEDFWGNVRHAQYSEFLIGDENESYELKQLGEYSGNADDALRSHKHAKFSTPDHTDQLRHCAQIYKAGWWFNDDCYQWYHVENIDNAKGIEWRTWHFKPLKAVQMMIRPKLNIK</sequence>
<dbReference type="InterPro" id="IPR050373">
    <property type="entry name" value="Fibrinogen_C-term_domain"/>
</dbReference>
<dbReference type="PROSITE" id="PS51406">
    <property type="entry name" value="FIBRINOGEN_C_2"/>
    <property type="match status" value="1"/>
</dbReference>
<dbReference type="SMART" id="SM00186">
    <property type="entry name" value="FBG"/>
    <property type="match status" value="1"/>
</dbReference>
<reference evidence="2 3" key="1">
    <citation type="submission" date="2015-08" db="EMBL/GenBank/DDBJ databases">
        <title>Ancestral chromatin configuration constrains chromatin evolution on differentiating sex chromosomes in Drosophila.</title>
        <authorList>
            <person name="Zhou Q."/>
            <person name="Bachtrog D."/>
        </authorList>
    </citation>
    <scope>NUCLEOTIDE SEQUENCE [LARGE SCALE GENOMIC DNA]</scope>
    <source>
        <tissue evidence="2">Whole larvae</tissue>
    </source>
</reference>
<dbReference type="AlphaFoldDB" id="A0A0M4EQZ9"/>
<dbReference type="OMA" id="CQPAQIF"/>
<name>A0A0M4EQZ9_DROBS</name>
<dbReference type="InterPro" id="IPR014716">
    <property type="entry name" value="Fibrinogen_a/b/g_C_1"/>
</dbReference>
<dbReference type="GO" id="GO:0005615">
    <property type="term" value="C:extracellular space"/>
    <property type="evidence" value="ECO:0007669"/>
    <property type="project" value="TreeGrafter"/>
</dbReference>
<evidence type="ECO:0000313" key="2">
    <source>
        <dbReference type="EMBL" id="ALC39512.1"/>
    </source>
</evidence>
<dbReference type="Gene3D" id="3.90.215.10">
    <property type="entry name" value="Gamma Fibrinogen, chain A, domain 1"/>
    <property type="match status" value="1"/>
</dbReference>
<protein>
    <submittedName>
        <fullName evidence="2">Maker487</fullName>
    </submittedName>
</protein>
<evidence type="ECO:0000259" key="1">
    <source>
        <dbReference type="PROSITE" id="PS51406"/>
    </source>
</evidence>
<dbReference type="EMBL" id="CP012523">
    <property type="protein sequence ID" value="ALC39512.1"/>
    <property type="molecule type" value="Genomic_DNA"/>
</dbReference>
<dbReference type="Pfam" id="PF00147">
    <property type="entry name" value="Fibrinogen_C"/>
    <property type="match status" value="1"/>
</dbReference>
<dbReference type="STRING" id="30019.A0A0M4EQZ9"/>
<keyword evidence="3" id="KW-1185">Reference proteome</keyword>
<proteinExistence type="predicted"/>
<feature type="domain" description="Fibrinogen C-terminal" evidence="1">
    <location>
        <begin position="22"/>
        <end position="220"/>
    </location>
</feature>
<dbReference type="PANTHER" id="PTHR19143:SF327">
    <property type="entry name" value="FI21813P1-RELATED"/>
    <property type="match status" value="1"/>
</dbReference>
<evidence type="ECO:0000313" key="3">
    <source>
        <dbReference type="Proteomes" id="UP000494163"/>
    </source>
</evidence>
<dbReference type="InterPro" id="IPR002181">
    <property type="entry name" value="Fibrinogen_a/b/g_C_dom"/>
</dbReference>
<accession>A0A0M4EQZ9</accession>
<dbReference type="InterPro" id="IPR036056">
    <property type="entry name" value="Fibrinogen-like_C"/>
</dbReference>
<dbReference type="CDD" id="cd00087">
    <property type="entry name" value="FReD"/>
    <property type="match status" value="1"/>
</dbReference>
<dbReference type="Proteomes" id="UP000494163">
    <property type="component" value="Chromosome 2L"/>
</dbReference>
<dbReference type="OrthoDB" id="6145874at2759"/>
<organism evidence="2 3">
    <name type="scientific">Drosophila busckii</name>
    <name type="common">Fruit fly</name>
    <dbReference type="NCBI Taxonomy" id="30019"/>
    <lineage>
        <taxon>Eukaryota</taxon>
        <taxon>Metazoa</taxon>
        <taxon>Ecdysozoa</taxon>
        <taxon>Arthropoda</taxon>
        <taxon>Hexapoda</taxon>
        <taxon>Insecta</taxon>
        <taxon>Pterygota</taxon>
        <taxon>Neoptera</taxon>
        <taxon>Endopterygota</taxon>
        <taxon>Diptera</taxon>
        <taxon>Brachycera</taxon>
        <taxon>Muscomorpha</taxon>
        <taxon>Ephydroidea</taxon>
        <taxon>Drosophilidae</taxon>
        <taxon>Drosophila</taxon>
    </lineage>
</organism>